<dbReference type="Proteomes" id="UP000279594">
    <property type="component" value="Chromosome"/>
</dbReference>
<dbReference type="AlphaFoldDB" id="A0A3G2EB14"/>
<sequence length="578" mass="59953">MTDAFKYGQQDLIYQLNQLAKAKDIVDIPQNSAAAAASAAASAAAAAAAAESDGTAAIAASKAEAALKSLEVRYLGAKALPPDVDNNGGALLAGATYWDTVLNGGCLRVFQAGAWVTIPTNVASQVASTPAGGIVATNVQAALAELDTKKAVRATTLAGYGITDAQPSSYVPAWGSITGKPQFAAVATSGSKNDVGLSKVDNTADANKPISLLQQEALDLKANAASLDKVSNTSDANKPVSILQQEAMNLLAPKSNPSFTGPVRSTVGYLIGASGYGLYSPVAGTLSMITNSVERFRVADTGVMTFSNLVSVAMNSPTLTVTSGGSTEIISQGQNGYGVFSAKASGLNPSIWDSYNANGLCGRMLCNNSAVDSTFAFQLRKGGVLSDIVAINPQQLYPTSDSVLSLGAPASRYTTVYAVTGAINTSDARMKTPIRPMTDAEISAAETIAESVGTYKWLESIQAKGADARRHVGGTVQGIIAIMEQHGLDPFEYGFICFDQWEEELGYRPAVPPQPAFTDADGNVVVPAAEAVEATQVVIREAGSLYSLRNDQLNLFIARGLVARISRTEARLAALEAS</sequence>
<dbReference type="Pfam" id="PF13884">
    <property type="entry name" value="Peptidase_S74"/>
    <property type="match status" value="1"/>
</dbReference>
<gene>
    <name evidence="2" type="ORF">D9M09_16135</name>
</gene>
<reference evidence="2 3" key="1">
    <citation type="submission" date="2018-10" db="EMBL/GenBank/DDBJ databases">
        <title>Effects of UV and annual dynamics of microbial communities in freshwater RAS systems.</title>
        <authorList>
            <person name="Bekkelund A.K."/>
            <person name="Hansen B.R."/>
            <person name="Stokken H."/>
            <person name="Eriksen B.F."/>
            <person name="Kashulin N.A."/>
        </authorList>
    </citation>
    <scope>NUCLEOTIDE SEQUENCE [LARGE SCALE GENOMIC DNA]</scope>
    <source>
        <strain evidence="2 3">BHSEK</strain>
    </source>
</reference>
<dbReference type="EMBL" id="CP033019">
    <property type="protein sequence ID" value="AYM77153.1"/>
    <property type="molecule type" value="Genomic_DNA"/>
</dbReference>
<dbReference type="InterPro" id="IPR030392">
    <property type="entry name" value="S74_ICA"/>
</dbReference>
<feature type="domain" description="Peptidase S74" evidence="1">
    <location>
        <begin position="426"/>
        <end position="578"/>
    </location>
</feature>
<evidence type="ECO:0000313" key="3">
    <source>
        <dbReference type="Proteomes" id="UP000279594"/>
    </source>
</evidence>
<dbReference type="InterPro" id="IPR036388">
    <property type="entry name" value="WH-like_DNA-bd_sf"/>
</dbReference>
<dbReference type="CDD" id="cd10144">
    <property type="entry name" value="Peptidase_S74_CIMCD"/>
    <property type="match status" value="1"/>
</dbReference>
<dbReference type="Gene3D" id="1.10.10.10">
    <property type="entry name" value="Winged helix-like DNA-binding domain superfamily/Winged helix DNA-binding domain"/>
    <property type="match status" value="1"/>
</dbReference>
<dbReference type="RefSeq" id="WP_121669873.1">
    <property type="nucleotide sequence ID" value="NZ_CP033019.1"/>
</dbReference>
<proteinExistence type="predicted"/>
<name>A0A3G2EB14_9BURK</name>
<keyword evidence="3" id="KW-1185">Reference proteome</keyword>
<organism evidence="2 3">
    <name type="scientific">Janthinobacterium agaricidamnosum</name>
    <dbReference type="NCBI Taxonomy" id="55508"/>
    <lineage>
        <taxon>Bacteria</taxon>
        <taxon>Pseudomonadati</taxon>
        <taxon>Pseudomonadota</taxon>
        <taxon>Betaproteobacteria</taxon>
        <taxon>Burkholderiales</taxon>
        <taxon>Oxalobacteraceae</taxon>
        <taxon>Janthinobacterium</taxon>
    </lineage>
</organism>
<accession>A0A3G2EB14</accession>
<evidence type="ECO:0000259" key="1">
    <source>
        <dbReference type="PROSITE" id="PS51688"/>
    </source>
</evidence>
<protein>
    <recommendedName>
        <fullName evidence="1">Peptidase S74 domain-containing protein</fullName>
    </recommendedName>
</protein>
<evidence type="ECO:0000313" key="2">
    <source>
        <dbReference type="EMBL" id="AYM77153.1"/>
    </source>
</evidence>
<dbReference type="PROSITE" id="PS51688">
    <property type="entry name" value="ICA"/>
    <property type="match status" value="1"/>
</dbReference>